<gene>
    <name evidence="2" type="ORF">C9994_05405</name>
    <name evidence="1" type="ORF">GCM10011506_32240</name>
</gene>
<reference evidence="2 3" key="2">
    <citation type="submission" date="2018-03" db="EMBL/GenBank/DDBJ databases">
        <title>Cross-interface Injection: A General Nanoliter Liquid Handling Method Applied to Single Cells Genome Amplification Automated Nanoliter Liquid Handling Applied to Single Cell Multiple Displacement Amplification.</title>
        <authorList>
            <person name="Yun J."/>
            <person name="Xu P."/>
            <person name="Xu J."/>
            <person name="Dai X."/>
            <person name="Wang Y."/>
            <person name="Zheng X."/>
            <person name="Cao C."/>
            <person name="Yi Q."/>
            <person name="Zhu Y."/>
            <person name="Wang L."/>
            <person name="Dong Z."/>
            <person name="Huang Y."/>
            <person name="Huang L."/>
            <person name="Du W."/>
        </authorList>
    </citation>
    <scope>NUCLEOTIDE SEQUENCE [LARGE SCALE GENOMIC DNA]</scope>
    <source>
        <strain evidence="2 3">Z-D1-2</strain>
    </source>
</reference>
<evidence type="ECO:0000313" key="2">
    <source>
        <dbReference type="EMBL" id="PTB96900.1"/>
    </source>
</evidence>
<reference evidence="1" key="4">
    <citation type="submission" date="2024-05" db="EMBL/GenBank/DDBJ databases">
        <authorList>
            <person name="Sun Q."/>
            <person name="Zhou Y."/>
        </authorList>
    </citation>
    <scope>NUCLEOTIDE SEQUENCE</scope>
    <source>
        <strain evidence="1">CGMCC 1.10832</strain>
    </source>
</reference>
<reference evidence="1" key="1">
    <citation type="journal article" date="2014" name="Int. J. Syst. Evol. Microbiol.">
        <title>Complete genome of a new Firmicutes species belonging to the dominant human colonic microbiota ('Ruminococcus bicirculans') reveals two chromosomes and a selective capacity to utilize plant glucans.</title>
        <authorList>
            <consortium name="NISC Comparative Sequencing Program"/>
            <person name="Wegmann U."/>
            <person name="Louis P."/>
            <person name="Goesmann A."/>
            <person name="Henrissat B."/>
            <person name="Duncan S.H."/>
            <person name="Flint H.J."/>
        </authorList>
    </citation>
    <scope>NUCLEOTIDE SEQUENCE</scope>
    <source>
        <strain evidence="1">CGMCC 1.10832</strain>
    </source>
</reference>
<dbReference type="Proteomes" id="UP000636010">
    <property type="component" value="Unassembled WGS sequence"/>
</dbReference>
<dbReference type="EMBL" id="BMEC01000010">
    <property type="protein sequence ID" value="GGC44223.1"/>
    <property type="molecule type" value="Genomic_DNA"/>
</dbReference>
<evidence type="ECO:0000313" key="3">
    <source>
        <dbReference type="Proteomes" id="UP000240608"/>
    </source>
</evidence>
<organism evidence="2 3">
    <name type="scientific">Marivirga lumbricoides</name>
    <dbReference type="NCBI Taxonomy" id="1046115"/>
    <lineage>
        <taxon>Bacteria</taxon>
        <taxon>Pseudomonadati</taxon>
        <taxon>Bacteroidota</taxon>
        <taxon>Cytophagia</taxon>
        <taxon>Cytophagales</taxon>
        <taxon>Marivirgaceae</taxon>
        <taxon>Marivirga</taxon>
    </lineage>
</organism>
<proteinExistence type="predicted"/>
<dbReference type="EMBL" id="PYVU01000032">
    <property type="protein sequence ID" value="PTB96900.1"/>
    <property type="molecule type" value="Genomic_DNA"/>
</dbReference>
<evidence type="ECO:0000313" key="1">
    <source>
        <dbReference type="EMBL" id="GGC44223.1"/>
    </source>
</evidence>
<reference evidence="4" key="3">
    <citation type="journal article" date="2019" name="Int. J. Syst. Evol. Microbiol.">
        <title>The Global Catalogue of Microorganisms (GCM) 10K type strain sequencing project: providing services to taxonomists for standard genome sequencing and annotation.</title>
        <authorList>
            <consortium name="The Broad Institute Genomics Platform"/>
            <consortium name="The Broad Institute Genome Sequencing Center for Infectious Disease"/>
            <person name="Wu L."/>
            <person name="Ma J."/>
        </authorList>
    </citation>
    <scope>NUCLEOTIDE SEQUENCE [LARGE SCALE GENOMIC DNA]</scope>
    <source>
        <strain evidence="4">CGMCC 1.10832</strain>
    </source>
</reference>
<protein>
    <submittedName>
        <fullName evidence="2">Uncharacterized protein</fullName>
    </submittedName>
</protein>
<name>A0A2T4DSW6_9BACT</name>
<sequence>MKRKFFPFDKNYLLEQAQLEMKAVLLNQLVHMVKEIYLLRYNPLGLMDASIEKIVETKEFNLEELSELYEEMCGVYRYKFSSNQLELLFDGRDHLEKYKDDWKAAFTNWIIEFSKSKNFLKAVLETAIFYPKDRQSQLAYSRLKNFISEQFGVKIYKYKGIVPMKIA</sequence>
<accession>A0A2T4DSW6</accession>
<keyword evidence="4" id="KW-1185">Reference proteome</keyword>
<evidence type="ECO:0000313" key="4">
    <source>
        <dbReference type="Proteomes" id="UP000636010"/>
    </source>
</evidence>
<dbReference type="RefSeq" id="WP_188465397.1">
    <property type="nucleotide sequence ID" value="NZ_BAABHU010000010.1"/>
</dbReference>
<dbReference type="Proteomes" id="UP000240608">
    <property type="component" value="Unassembled WGS sequence"/>
</dbReference>
<dbReference type="AlphaFoldDB" id="A0A2T4DSW6"/>
<comment type="caution">
    <text evidence="2">The sequence shown here is derived from an EMBL/GenBank/DDBJ whole genome shotgun (WGS) entry which is preliminary data.</text>
</comment>